<dbReference type="PANTHER" id="PTHR46436">
    <property type="entry name" value="CENTROSOMAL PROTEIN OF 76 KDA"/>
    <property type="match status" value="1"/>
</dbReference>
<name>A0A8S3JN81_9BILA</name>
<dbReference type="PANTHER" id="PTHR46436:SF1">
    <property type="entry name" value="CENTROSOMAL PROTEIN OF 76 KDA"/>
    <property type="match status" value="1"/>
</dbReference>
<dbReference type="Pfam" id="PF24656">
    <property type="entry name" value="CEPT76_peptidase"/>
    <property type="match status" value="1"/>
</dbReference>
<feature type="non-terminal residue" evidence="2">
    <location>
        <position position="1"/>
    </location>
</feature>
<dbReference type="GO" id="GO:0005814">
    <property type="term" value="C:centriole"/>
    <property type="evidence" value="ECO:0007669"/>
    <property type="project" value="TreeGrafter"/>
</dbReference>
<sequence>YQHISIDPDDPPLDKLSLNNIRHPYKTIGCLFNDKSFYANIQPTCNVDTCVFRLSDQSKWKAMSHDAIASVNTPGLVLTAPVMPHLMSNTLDPVALSNDIEKQIRALIIQHRKVSMRQANPYRKLIVIPFCYFD</sequence>
<dbReference type="Proteomes" id="UP000681720">
    <property type="component" value="Unassembled WGS sequence"/>
</dbReference>
<accession>A0A8S3JN81</accession>
<dbReference type="EMBL" id="CAJOBJ010361240">
    <property type="protein sequence ID" value="CAF5218194.1"/>
    <property type="molecule type" value="Genomic_DNA"/>
</dbReference>
<protein>
    <recommendedName>
        <fullName evidence="1">CEP76/DRC7 peptidase-like domain-containing protein</fullName>
    </recommendedName>
</protein>
<dbReference type="GO" id="GO:0046599">
    <property type="term" value="P:regulation of centriole replication"/>
    <property type="evidence" value="ECO:0007669"/>
    <property type="project" value="TreeGrafter"/>
</dbReference>
<dbReference type="InterPro" id="IPR052299">
    <property type="entry name" value="CEP76"/>
</dbReference>
<feature type="domain" description="CEP76/DRC7 peptidase-like" evidence="1">
    <location>
        <begin position="20"/>
        <end position="63"/>
    </location>
</feature>
<evidence type="ECO:0000313" key="2">
    <source>
        <dbReference type="EMBL" id="CAF5218194.1"/>
    </source>
</evidence>
<reference evidence="2" key="1">
    <citation type="submission" date="2021-02" db="EMBL/GenBank/DDBJ databases">
        <authorList>
            <person name="Nowell W R."/>
        </authorList>
    </citation>
    <scope>NUCLEOTIDE SEQUENCE</scope>
</reference>
<proteinExistence type="predicted"/>
<evidence type="ECO:0000313" key="3">
    <source>
        <dbReference type="Proteomes" id="UP000681720"/>
    </source>
</evidence>
<organism evidence="2 3">
    <name type="scientific">Rotaria magnacalcarata</name>
    <dbReference type="NCBI Taxonomy" id="392030"/>
    <lineage>
        <taxon>Eukaryota</taxon>
        <taxon>Metazoa</taxon>
        <taxon>Spiralia</taxon>
        <taxon>Gnathifera</taxon>
        <taxon>Rotifera</taxon>
        <taxon>Eurotatoria</taxon>
        <taxon>Bdelloidea</taxon>
        <taxon>Philodinida</taxon>
        <taxon>Philodinidae</taxon>
        <taxon>Rotaria</taxon>
    </lineage>
</organism>
<dbReference type="AlphaFoldDB" id="A0A8S3JN81"/>
<gene>
    <name evidence="2" type="ORF">GIL414_LOCUS82827</name>
</gene>
<evidence type="ECO:0000259" key="1">
    <source>
        <dbReference type="Pfam" id="PF24656"/>
    </source>
</evidence>
<comment type="caution">
    <text evidence="2">The sequence shown here is derived from an EMBL/GenBank/DDBJ whole genome shotgun (WGS) entry which is preliminary data.</text>
</comment>
<dbReference type="InterPro" id="IPR056290">
    <property type="entry name" value="CEPT76/DRC7_peptidase-like_dom"/>
</dbReference>